<dbReference type="RefSeq" id="WP_344624161.1">
    <property type="nucleotide sequence ID" value="NZ_BAAALD010000025.1"/>
</dbReference>
<dbReference type="SUPFAM" id="SSF55781">
    <property type="entry name" value="GAF domain-like"/>
    <property type="match status" value="1"/>
</dbReference>
<dbReference type="PANTHER" id="PTHR30136">
    <property type="entry name" value="HELIX-TURN-HELIX TRANSCRIPTIONAL REGULATOR, ICLR FAMILY"/>
    <property type="match status" value="1"/>
</dbReference>
<dbReference type="Proteomes" id="UP001499987">
    <property type="component" value="Unassembled WGS sequence"/>
</dbReference>
<organism evidence="2 3">
    <name type="scientific">Kitasatospora arboriphila</name>
    <dbReference type="NCBI Taxonomy" id="258052"/>
    <lineage>
        <taxon>Bacteria</taxon>
        <taxon>Bacillati</taxon>
        <taxon>Actinomycetota</taxon>
        <taxon>Actinomycetes</taxon>
        <taxon>Kitasatosporales</taxon>
        <taxon>Streptomycetaceae</taxon>
        <taxon>Kitasatospora</taxon>
    </lineage>
</organism>
<comment type="caution">
    <text evidence="2">The sequence shown here is derived from an EMBL/GenBank/DDBJ whole genome shotgun (WGS) entry which is preliminary data.</text>
</comment>
<keyword evidence="3" id="KW-1185">Reference proteome</keyword>
<dbReference type="InterPro" id="IPR029016">
    <property type="entry name" value="GAF-like_dom_sf"/>
</dbReference>
<dbReference type="PROSITE" id="PS51078">
    <property type="entry name" value="ICLR_ED"/>
    <property type="match status" value="1"/>
</dbReference>
<evidence type="ECO:0000259" key="1">
    <source>
        <dbReference type="PROSITE" id="PS51078"/>
    </source>
</evidence>
<evidence type="ECO:0000313" key="3">
    <source>
        <dbReference type="Proteomes" id="UP001499987"/>
    </source>
</evidence>
<dbReference type="InterPro" id="IPR014757">
    <property type="entry name" value="Tscrpt_reg_IclR_C"/>
</dbReference>
<accession>A0ABN1THW0</accession>
<dbReference type="Gene3D" id="3.30.450.40">
    <property type="match status" value="1"/>
</dbReference>
<name>A0ABN1THW0_9ACTN</name>
<gene>
    <name evidence="2" type="ORF">GCM10009663_30720</name>
</gene>
<dbReference type="EMBL" id="BAAALD010000025">
    <property type="protein sequence ID" value="GAA1084854.1"/>
    <property type="molecule type" value="Genomic_DNA"/>
</dbReference>
<dbReference type="InterPro" id="IPR050707">
    <property type="entry name" value="HTH_MetabolicPath_Reg"/>
</dbReference>
<reference evidence="2 3" key="1">
    <citation type="journal article" date="2019" name="Int. J. Syst. Evol. Microbiol.">
        <title>The Global Catalogue of Microorganisms (GCM) 10K type strain sequencing project: providing services to taxonomists for standard genome sequencing and annotation.</title>
        <authorList>
            <consortium name="The Broad Institute Genomics Platform"/>
            <consortium name="The Broad Institute Genome Sequencing Center for Infectious Disease"/>
            <person name="Wu L."/>
            <person name="Ma J."/>
        </authorList>
    </citation>
    <scope>NUCLEOTIDE SEQUENCE [LARGE SCALE GENOMIC DNA]</scope>
    <source>
        <strain evidence="2 3">JCM 13002</strain>
    </source>
</reference>
<sequence>MLGPRIPALHRAYRRREPTEPDVRDLLLRVARAAGTPAYYSTCRDGRIAVVESTGPPAADGDPFEAGTEPHAHATAHGKVLLAALSRPARRRYLAEHGLPRFTEHTITDPDRLEAELGLVRRLGLAVSVGEYDPDWMCLAVPLPPAGGGPARALSVSLPTAHRAARGRIGDVLTRAARQFG</sequence>
<proteinExistence type="predicted"/>
<feature type="domain" description="IclR-ED" evidence="1">
    <location>
        <begin position="5"/>
        <end position="181"/>
    </location>
</feature>
<protein>
    <recommendedName>
        <fullName evidence="1">IclR-ED domain-containing protein</fullName>
    </recommendedName>
</protein>
<evidence type="ECO:0000313" key="2">
    <source>
        <dbReference type="EMBL" id="GAA1084854.1"/>
    </source>
</evidence>
<dbReference type="PANTHER" id="PTHR30136:SF24">
    <property type="entry name" value="HTH-TYPE TRANSCRIPTIONAL REPRESSOR ALLR"/>
    <property type="match status" value="1"/>
</dbReference>
<dbReference type="Pfam" id="PF01614">
    <property type="entry name" value="IclR_C"/>
    <property type="match status" value="1"/>
</dbReference>